<dbReference type="EMBL" id="JAHRHJ020000011">
    <property type="protein sequence ID" value="KAH9295584.1"/>
    <property type="molecule type" value="Genomic_DNA"/>
</dbReference>
<feature type="non-terminal residue" evidence="2">
    <location>
        <position position="58"/>
    </location>
</feature>
<protein>
    <submittedName>
        <fullName evidence="2">Uncharacterized protein</fullName>
    </submittedName>
</protein>
<feature type="region of interest" description="Disordered" evidence="1">
    <location>
        <begin position="27"/>
        <end position="58"/>
    </location>
</feature>
<name>A0AA38F7L0_TAXCH</name>
<organism evidence="2 3">
    <name type="scientific">Taxus chinensis</name>
    <name type="common">Chinese yew</name>
    <name type="synonym">Taxus wallichiana var. chinensis</name>
    <dbReference type="NCBI Taxonomy" id="29808"/>
    <lineage>
        <taxon>Eukaryota</taxon>
        <taxon>Viridiplantae</taxon>
        <taxon>Streptophyta</taxon>
        <taxon>Embryophyta</taxon>
        <taxon>Tracheophyta</taxon>
        <taxon>Spermatophyta</taxon>
        <taxon>Pinopsida</taxon>
        <taxon>Pinidae</taxon>
        <taxon>Conifers II</taxon>
        <taxon>Cupressales</taxon>
        <taxon>Taxaceae</taxon>
        <taxon>Taxus</taxon>
    </lineage>
</organism>
<accession>A0AA38F7L0</accession>
<reference evidence="2 3" key="1">
    <citation type="journal article" date="2021" name="Nat. Plants">
        <title>The Taxus genome provides insights into paclitaxel biosynthesis.</title>
        <authorList>
            <person name="Xiong X."/>
            <person name="Gou J."/>
            <person name="Liao Q."/>
            <person name="Li Y."/>
            <person name="Zhou Q."/>
            <person name="Bi G."/>
            <person name="Li C."/>
            <person name="Du R."/>
            <person name="Wang X."/>
            <person name="Sun T."/>
            <person name="Guo L."/>
            <person name="Liang H."/>
            <person name="Lu P."/>
            <person name="Wu Y."/>
            <person name="Zhang Z."/>
            <person name="Ro D.K."/>
            <person name="Shang Y."/>
            <person name="Huang S."/>
            <person name="Yan J."/>
        </authorList>
    </citation>
    <scope>NUCLEOTIDE SEQUENCE [LARGE SCALE GENOMIC DNA]</scope>
    <source>
        <strain evidence="2">Ta-2019</strain>
    </source>
</reference>
<comment type="caution">
    <text evidence="2">The sequence shown here is derived from an EMBL/GenBank/DDBJ whole genome shotgun (WGS) entry which is preliminary data.</text>
</comment>
<evidence type="ECO:0000256" key="1">
    <source>
        <dbReference type="SAM" id="MobiDB-lite"/>
    </source>
</evidence>
<evidence type="ECO:0000313" key="3">
    <source>
        <dbReference type="Proteomes" id="UP000824469"/>
    </source>
</evidence>
<gene>
    <name evidence="2" type="ORF">KI387_039172</name>
</gene>
<sequence>MVKREDEVFARIEKEVKGCDNGEWYEKKMKGEGWGSSDGERQGDRSSLRGLLSEIAMP</sequence>
<dbReference type="Proteomes" id="UP000824469">
    <property type="component" value="Unassembled WGS sequence"/>
</dbReference>
<proteinExistence type="predicted"/>
<dbReference type="AlphaFoldDB" id="A0AA38F7L0"/>
<feature type="compositionally biased region" description="Basic and acidic residues" evidence="1">
    <location>
        <begin position="38"/>
        <end position="47"/>
    </location>
</feature>
<evidence type="ECO:0000313" key="2">
    <source>
        <dbReference type="EMBL" id="KAH9295584.1"/>
    </source>
</evidence>
<keyword evidence="3" id="KW-1185">Reference proteome</keyword>